<dbReference type="EMBL" id="JAARLZ010000001">
    <property type="protein sequence ID" value="NII05133.1"/>
    <property type="molecule type" value="Genomic_DNA"/>
</dbReference>
<dbReference type="Proteomes" id="UP000490980">
    <property type="component" value="Unassembled WGS sequence"/>
</dbReference>
<dbReference type="InterPro" id="IPR021549">
    <property type="entry name" value="DUF2894"/>
</dbReference>
<feature type="compositionally biased region" description="Basic residues" evidence="1">
    <location>
        <begin position="12"/>
        <end position="22"/>
    </location>
</feature>
<accession>A0A7X5ZGV0</accession>
<dbReference type="Pfam" id="PF11445">
    <property type="entry name" value="DUF2894"/>
    <property type="match status" value="1"/>
</dbReference>
<organism evidence="2 3">
    <name type="scientific">Luteibacter anthropi</name>
    <dbReference type="NCBI Taxonomy" id="564369"/>
    <lineage>
        <taxon>Bacteria</taxon>
        <taxon>Pseudomonadati</taxon>
        <taxon>Pseudomonadota</taxon>
        <taxon>Gammaproteobacteria</taxon>
        <taxon>Lysobacterales</taxon>
        <taxon>Rhodanobacteraceae</taxon>
        <taxon>Luteibacter</taxon>
    </lineage>
</organism>
<comment type="caution">
    <text evidence="2">The sequence shown here is derived from an EMBL/GenBank/DDBJ whole genome shotgun (WGS) entry which is preliminary data.</text>
</comment>
<dbReference type="AlphaFoldDB" id="A0A7X5ZGV0"/>
<feature type="compositionally biased region" description="Low complexity" evidence="1">
    <location>
        <begin position="189"/>
        <end position="198"/>
    </location>
</feature>
<feature type="region of interest" description="Disordered" evidence="1">
    <location>
        <begin position="175"/>
        <end position="208"/>
    </location>
</feature>
<feature type="region of interest" description="Disordered" evidence="1">
    <location>
        <begin position="1"/>
        <end position="26"/>
    </location>
</feature>
<sequence length="208" mass="23306">MRMAGRRTAAWRSRRSRSHPMRPRTPMVREATRAIRHCLIEALERRASSMEGPARRLLDERITALRATPEEAGDVVASERTRGPLGQLVDGMTPPAPTWPELPELEAFHLLWDAQRSESQFRQSLDHVPTDAGPLNSSALVHRSIALMQELSPPYLRHFLSYVDDLSWLEQMSAASAPAVKESPKPKAVKAPKAPKAPAAKKRTRKKT</sequence>
<reference evidence="2 3" key="1">
    <citation type="submission" date="2020-03" db="EMBL/GenBank/DDBJ databases">
        <authorList>
            <person name="Lai Q."/>
        </authorList>
    </citation>
    <scope>NUCLEOTIDE SEQUENCE [LARGE SCALE GENOMIC DNA]</scope>
    <source>
        <strain evidence="2 3">CCUG 25036</strain>
    </source>
</reference>
<evidence type="ECO:0000313" key="2">
    <source>
        <dbReference type="EMBL" id="NII05133.1"/>
    </source>
</evidence>
<protein>
    <submittedName>
        <fullName evidence="2">DUF2894 domain-containing protein</fullName>
    </submittedName>
</protein>
<evidence type="ECO:0000256" key="1">
    <source>
        <dbReference type="SAM" id="MobiDB-lite"/>
    </source>
</evidence>
<feature type="compositionally biased region" description="Basic residues" evidence="1">
    <location>
        <begin position="199"/>
        <end position="208"/>
    </location>
</feature>
<keyword evidence="3" id="KW-1185">Reference proteome</keyword>
<evidence type="ECO:0000313" key="3">
    <source>
        <dbReference type="Proteomes" id="UP000490980"/>
    </source>
</evidence>
<proteinExistence type="predicted"/>
<gene>
    <name evidence="2" type="ORF">HBF25_01880</name>
</gene>
<feature type="compositionally biased region" description="Low complexity" evidence="1">
    <location>
        <begin position="1"/>
        <end position="11"/>
    </location>
</feature>
<name>A0A7X5ZGV0_9GAMM</name>